<dbReference type="RefSeq" id="WP_406787816.1">
    <property type="nucleotide sequence ID" value="NZ_JBJIAA010000009.1"/>
</dbReference>
<evidence type="ECO:0008006" key="3">
    <source>
        <dbReference type="Google" id="ProtNLM"/>
    </source>
</evidence>
<evidence type="ECO:0000313" key="1">
    <source>
        <dbReference type="EMBL" id="MFL0251160.1"/>
    </source>
</evidence>
<reference evidence="1 2" key="1">
    <citation type="submission" date="2024-11" db="EMBL/GenBank/DDBJ databases">
        <authorList>
            <person name="Heng Y.C."/>
            <person name="Lim A.C.H."/>
            <person name="Lee J.K.Y."/>
            <person name="Kittelmann S."/>
        </authorList>
    </citation>
    <scope>NUCLEOTIDE SEQUENCE [LARGE SCALE GENOMIC DNA]</scope>
    <source>
        <strain evidence="1 2">WILCCON 0114</strain>
    </source>
</reference>
<organism evidence="1 2">
    <name type="scientific">Clostridium neuense</name>
    <dbReference type="NCBI Taxonomy" id="1728934"/>
    <lineage>
        <taxon>Bacteria</taxon>
        <taxon>Bacillati</taxon>
        <taxon>Bacillota</taxon>
        <taxon>Clostridia</taxon>
        <taxon>Eubacteriales</taxon>
        <taxon>Clostridiaceae</taxon>
        <taxon>Clostridium</taxon>
    </lineage>
</organism>
<protein>
    <recommendedName>
        <fullName evidence="3">DUF4365 domain-containing protein</fullName>
    </recommendedName>
</protein>
<name>A0ABW8TGM6_9CLOT</name>
<sequence>MNNNKTELIAVNRVKDIILESDILEPYIDDNDKTPSWDGNIFVYKSSDIKKKNLKGKIPIQVKGTKVDKFSNDAVSFSFETADLKNYFVDGGVLFFVVEVISINNVRIYYKSLLPIDIRNILSIAKNDTQKTISATLKPIDKSNAKSLESICFEFLFNRELQYSTVNYSKTLHNFNIVNFTVFTGGIKPNRYMLENEIYIYGKENKKSIPVPIDKVSIETITHQVPRTISINSKSYFDNYSVTESKSDMFVIIGKNIKFNPSTGKLNFKSGGSLTERLKEAKFLDELVRNKYFFIGDIKIEGMDISNKDKEQVSGNLRYLNSISDLMVFFNINEELNMDCFNKTDYDNLDTLMEIVLYNKKVKSKLVKTGVQHIKIGNIDILLLIVVGKDKIINIYNYFSSIYKMFQCTIHLCKDEKEIKGSFYSILKANDIVKSNNLDLTIIEEEVKSVQINDVYANCITLLILELIKAYDINKKLIKSLFTALNLCEWLEKYDGVSVVYKINRLQIKKRVGVLEKEERQELMDIRMIEASNFPILCGISILLDNKSDFEYYFEKLSDEERKTFMEYPIYNIKPNI</sequence>
<comment type="caution">
    <text evidence="1">The sequence shown here is derived from an EMBL/GenBank/DDBJ whole genome shotgun (WGS) entry which is preliminary data.</text>
</comment>
<keyword evidence="2" id="KW-1185">Reference proteome</keyword>
<dbReference type="Proteomes" id="UP001623592">
    <property type="component" value="Unassembled WGS sequence"/>
</dbReference>
<evidence type="ECO:0000313" key="2">
    <source>
        <dbReference type="Proteomes" id="UP001623592"/>
    </source>
</evidence>
<dbReference type="EMBL" id="JBJIAA010000009">
    <property type="protein sequence ID" value="MFL0251160.1"/>
    <property type="molecule type" value="Genomic_DNA"/>
</dbReference>
<accession>A0ABW8TGM6</accession>
<proteinExistence type="predicted"/>
<gene>
    <name evidence="1" type="ORF">ACJDT4_12055</name>
</gene>